<evidence type="ECO:0000256" key="3">
    <source>
        <dbReference type="ARBA" id="ARBA00023163"/>
    </source>
</evidence>
<dbReference type="PROSITE" id="PS01124">
    <property type="entry name" value="HTH_ARAC_FAMILY_2"/>
    <property type="match status" value="1"/>
</dbReference>
<keyword evidence="6" id="KW-1185">Reference proteome</keyword>
<dbReference type="GO" id="GO:0043565">
    <property type="term" value="F:sequence-specific DNA binding"/>
    <property type="evidence" value="ECO:0007669"/>
    <property type="project" value="InterPro"/>
</dbReference>
<evidence type="ECO:0000259" key="4">
    <source>
        <dbReference type="PROSITE" id="PS01124"/>
    </source>
</evidence>
<dbReference type="PANTHER" id="PTHR46796:SF12">
    <property type="entry name" value="HTH-TYPE DNA-BINDING TRANSCRIPTIONAL ACTIVATOR EUTR"/>
    <property type="match status" value="1"/>
</dbReference>
<dbReference type="OrthoDB" id="7544370at2"/>
<evidence type="ECO:0000256" key="1">
    <source>
        <dbReference type="ARBA" id="ARBA00023015"/>
    </source>
</evidence>
<accession>A0A4Q7E423</accession>
<organism evidence="5 6">
    <name type="scientific">Leptolyngbya iicbica LK</name>
    <dbReference type="NCBI Taxonomy" id="2294035"/>
    <lineage>
        <taxon>Bacteria</taxon>
        <taxon>Bacillati</taxon>
        <taxon>Cyanobacteriota</taxon>
        <taxon>Cyanophyceae</taxon>
        <taxon>Leptolyngbyales</taxon>
        <taxon>Leptolyngbyaceae</taxon>
        <taxon>Leptolyngbya group</taxon>
        <taxon>Leptolyngbya</taxon>
        <taxon>Leptolyngbya iicbica</taxon>
    </lineage>
</organism>
<evidence type="ECO:0000256" key="2">
    <source>
        <dbReference type="ARBA" id="ARBA00023125"/>
    </source>
</evidence>
<keyword evidence="3" id="KW-0804">Transcription</keyword>
<dbReference type="PROSITE" id="PS00041">
    <property type="entry name" value="HTH_ARAC_FAMILY_1"/>
    <property type="match status" value="1"/>
</dbReference>
<name>A0A4Q7E423_9CYAN</name>
<keyword evidence="1" id="KW-0805">Transcription regulation</keyword>
<feature type="domain" description="HTH araC/xylS-type" evidence="4">
    <location>
        <begin position="229"/>
        <end position="330"/>
    </location>
</feature>
<dbReference type="EMBL" id="QVFV01000005">
    <property type="protein sequence ID" value="RZM76661.1"/>
    <property type="molecule type" value="Genomic_DNA"/>
</dbReference>
<sequence>MSNNPAESADKTRSDGIALVKHASFKDIDRMGETLKGWEVSCTQLTRGPFQGMLTFLEQRDLQIYQLRTQQAVQVMGAKPTSRWLFAFPLVSFPQAAYSCDTSLTTDCIFGFDAHREVNHISDPHGVNLGCIGVSKSLFENYVAQAGRDDLDEAFMKRNVVVPEGTRFAPLVCYLRQLFWHSQQQPELVNAYLDAKLIEQDLLPLLINALKPRESEDSLRLYPRADIVKVAREFMAMNLQRPLTLADICQAVHASKRSLHYGFQDMFGMGPMAFLKVLRLHEIRRILLSAEPKSLQVKEVASTWGFYSMGHFSRDYKQLFGESPSQTLNR</sequence>
<evidence type="ECO:0000313" key="5">
    <source>
        <dbReference type="EMBL" id="RZM76661.1"/>
    </source>
</evidence>
<proteinExistence type="predicted"/>
<dbReference type="AlphaFoldDB" id="A0A4Q7E423"/>
<dbReference type="Gene3D" id="1.10.10.60">
    <property type="entry name" value="Homeodomain-like"/>
    <property type="match status" value="1"/>
</dbReference>
<dbReference type="InterPro" id="IPR018062">
    <property type="entry name" value="HTH_AraC-typ_CS"/>
</dbReference>
<dbReference type="InterPro" id="IPR018060">
    <property type="entry name" value="HTH_AraC"/>
</dbReference>
<dbReference type="PANTHER" id="PTHR46796">
    <property type="entry name" value="HTH-TYPE TRANSCRIPTIONAL ACTIVATOR RHAS-RELATED"/>
    <property type="match status" value="1"/>
</dbReference>
<evidence type="ECO:0000313" key="6">
    <source>
        <dbReference type="Proteomes" id="UP000292459"/>
    </source>
</evidence>
<gene>
    <name evidence="5" type="ORF">DYY88_18570</name>
</gene>
<dbReference type="InterPro" id="IPR009057">
    <property type="entry name" value="Homeodomain-like_sf"/>
</dbReference>
<dbReference type="SMART" id="SM00342">
    <property type="entry name" value="HTH_ARAC"/>
    <property type="match status" value="1"/>
</dbReference>
<dbReference type="RefSeq" id="WP_052288635.1">
    <property type="nucleotide sequence ID" value="NZ_QVFV01000005.1"/>
</dbReference>
<dbReference type="GO" id="GO:0003700">
    <property type="term" value="F:DNA-binding transcription factor activity"/>
    <property type="evidence" value="ECO:0007669"/>
    <property type="project" value="InterPro"/>
</dbReference>
<protein>
    <submittedName>
        <fullName evidence="5">Helix-turn-helix domain-containing protein</fullName>
    </submittedName>
</protein>
<comment type="caution">
    <text evidence="5">The sequence shown here is derived from an EMBL/GenBank/DDBJ whole genome shotgun (WGS) entry which is preliminary data.</text>
</comment>
<reference evidence="5 6" key="1">
    <citation type="submission" date="2018-11" db="EMBL/GenBank/DDBJ databases">
        <title>Whole genome sequencing of an environmental sample.</title>
        <authorList>
            <person name="Sarangi A.N."/>
            <person name="Singh D."/>
            <person name="Tripathy S."/>
        </authorList>
    </citation>
    <scope>NUCLEOTIDE SEQUENCE [LARGE SCALE GENOMIC DNA]</scope>
    <source>
        <strain evidence="5 6">Lakshadweep</strain>
    </source>
</reference>
<dbReference type="InterPro" id="IPR050204">
    <property type="entry name" value="AraC_XylS_family_regulators"/>
</dbReference>
<dbReference type="Pfam" id="PF12833">
    <property type="entry name" value="HTH_18"/>
    <property type="match status" value="1"/>
</dbReference>
<dbReference type="Proteomes" id="UP000292459">
    <property type="component" value="Unassembled WGS sequence"/>
</dbReference>
<dbReference type="SUPFAM" id="SSF46689">
    <property type="entry name" value="Homeodomain-like"/>
    <property type="match status" value="2"/>
</dbReference>
<keyword evidence="2" id="KW-0238">DNA-binding</keyword>